<name>A0A2G9GE98_9LAMI</name>
<organism evidence="7 8">
    <name type="scientific">Handroanthus impetiginosus</name>
    <dbReference type="NCBI Taxonomy" id="429701"/>
    <lineage>
        <taxon>Eukaryota</taxon>
        <taxon>Viridiplantae</taxon>
        <taxon>Streptophyta</taxon>
        <taxon>Embryophyta</taxon>
        <taxon>Tracheophyta</taxon>
        <taxon>Spermatophyta</taxon>
        <taxon>Magnoliopsida</taxon>
        <taxon>eudicotyledons</taxon>
        <taxon>Gunneridae</taxon>
        <taxon>Pentapetalae</taxon>
        <taxon>asterids</taxon>
        <taxon>lamiids</taxon>
        <taxon>Lamiales</taxon>
        <taxon>Bignoniaceae</taxon>
        <taxon>Crescentiina</taxon>
        <taxon>Tabebuia alliance</taxon>
        <taxon>Handroanthus</taxon>
    </lineage>
</organism>
<sequence length="394" mass="43509">MTSVCPFTRASRPDDASVKKTSENQNKQQAINDDKPQNDSAISPKCPFSRAACSDDAFGKKTSETQNNEQADNGNKPQQDSAIPAKCPFGYDSQTFKLGPLSCVICQALLFQCSRCVPCCHVYCKACISRFKDCPLCGADIEKIEDDTNLQSVVDRFIEGHARIKRSQVDTDKEEKEGDKKTVIYEDVSLERGDFLMQQAMRALRGNNIESAKSRFSLCAEDVREQLERMGNTPELCSQLGAVLGMLGDCCRATGDASSAVSCFEESVNFLKKVPGDDMEIIHTLSVSLNKIGDLKYYEGDLSAARSYYFQALDVRRNAIKKHSTVPSQVIDVGISLAKVADVERNLGNEDAAITDFQEAIKLLESLMISAEEVALEQRRLSVLEFLNSQLGKK</sequence>
<dbReference type="SUPFAM" id="SSF48452">
    <property type="entry name" value="TPR-like"/>
    <property type="match status" value="1"/>
</dbReference>
<dbReference type="STRING" id="429701.A0A2G9GE98"/>
<dbReference type="GO" id="GO:0061630">
    <property type="term" value="F:ubiquitin protein ligase activity"/>
    <property type="evidence" value="ECO:0007669"/>
    <property type="project" value="TreeGrafter"/>
</dbReference>
<dbReference type="InterPro" id="IPR019734">
    <property type="entry name" value="TPR_rpt"/>
</dbReference>
<dbReference type="Proteomes" id="UP000231279">
    <property type="component" value="Unassembled WGS sequence"/>
</dbReference>
<feature type="compositionally biased region" description="Polar residues" evidence="5">
    <location>
        <begin position="64"/>
        <end position="80"/>
    </location>
</feature>
<evidence type="ECO:0000256" key="5">
    <source>
        <dbReference type="SAM" id="MobiDB-lite"/>
    </source>
</evidence>
<dbReference type="Gene3D" id="3.30.40.10">
    <property type="entry name" value="Zinc/RING finger domain, C3HC4 (zinc finger)"/>
    <property type="match status" value="1"/>
</dbReference>
<feature type="compositionally biased region" description="Basic and acidic residues" evidence="5">
    <location>
        <begin position="11"/>
        <end position="22"/>
    </location>
</feature>
<dbReference type="SUPFAM" id="SSF57850">
    <property type="entry name" value="RING/U-box"/>
    <property type="match status" value="1"/>
</dbReference>
<evidence type="ECO:0000256" key="1">
    <source>
        <dbReference type="ARBA" id="ARBA00022723"/>
    </source>
</evidence>
<accession>A0A2G9GE98</accession>
<dbReference type="PANTHER" id="PTHR15315:SF89">
    <property type="entry name" value="OS01G0104100 PROTEIN"/>
    <property type="match status" value="1"/>
</dbReference>
<dbReference type="AlphaFoldDB" id="A0A2G9GE98"/>
<dbReference type="PANTHER" id="PTHR15315">
    <property type="entry name" value="RING FINGER PROTEIN 41, 151"/>
    <property type="match status" value="1"/>
</dbReference>
<feature type="region of interest" description="Disordered" evidence="5">
    <location>
        <begin position="61"/>
        <end position="80"/>
    </location>
</feature>
<keyword evidence="1" id="KW-0479">Metal-binding</keyword>
<dbReference type="PROSITE" id="PS00518">
    <property type="entry name" value="ZF_RING_1"/>
    <property type="match status" value="1"/>
</dbReference>
<keyword evidence="8" id="KW-1185">Reference proteome</keyword>
<dbReference type="InterPro" id="IPR001841">
    <property type="entry name" value="Znf_RING"/>
</dbReference>
<reference evidence="8" key="1">
    <citation type="journal article" date="2018" name="Gigascience">
        <title>Genome assembly of the Pink Ipe (Handroanthus impetiginosus, Bignoniaceae), a highly valued, ecologically keystone Neotropical timber forest tree.</title>
        <authorList>
            <person name="Silva-Junior O.B."/>
            <person name="Grattapaglia D."/>
            <person name="Novaes E."/>
            <person name="Collevatti R.G."/>
        </authorList>
    </citation>
    <scope>NUCLEOTIDE SEQUENCE [LARGE SCALE GENOMIC DNA]</scope>
    <source>
        <strain evidence="8">cv. UFG-1</strain>
    </source>
</reference>
<dbReference type="SMART" id="SM00028">
    <property type="entry name" value="TPR"/>
    <property type="match status" value="3"/>
</dbReference>
<evidence type="ECO:0000259" key="6">
    <source>
        <dbReference type="PROSITE" id="PS50089"/>
    </source>
</evidence>
<dbReference type="GO" id="GO:0008270">
    <property type="term" value="F:zinc ion binding"/>
    <property type="evidence" value="ECO:0007669"/>
    <property type="project" value="UniProtKB-KW"/>
</dbReference>
<proteinExistence type="predicted"/>
<gene>
    <name evidence="7" type="ORF">CDL12_23852</name>
</gene>
<evidence type="ECO:0000313" key="8">
    <source>
        <dbReference type="Proteomes" id="UP000231279"/>
    </source>
</evidence>
<dbReference type="InterPro" id="IPR011990">
    <property type="entry name" value="TPR-like_helical_dom_sf"/>
</dbReference>
<feature type="domain" description="RING-type" evidence="6">
    <location>
        <begin position="103"/>
        <end position="137"/>
    </location>
</feature>
<keyword evidence="3" id="KW-0862">Zinc</keyword>
<evidence type="ECO:0000256" key="3">
    <source>
        <dbReference type="ARBA" id="ARBA00022833"/>
    </source>
</evidence>
<dbReference type="EMBL" id="NKXS01005457">
    <property type="protein sequence ID" value="PIN03616.1"/>
    <property type="molecule type" value="Genomic_DNA"/>
</dbReference>
<feature type="region of interest" description="Disordered" evidence="5">
    <location>
        <begin position="1"/>
        <end position="48"/>
    </location>
</feature>
<dbReference type="InterPro" id="IPR017907">
    <property type="entry name" value="Znf_RING_CS"/>
</dbReference>
<comment type="caution">
    <text evidence="7">The sequence shown here is derived from an EMBL/GenBank/DDBJ whole genome shotgun (WGS) entry which is preliminary data.</text>
</comment>
<dbReference type="GO" id="GO:0016567">
    <property type="term" value="P:protein ubiquitination"/>
    <property type="evidence" value="ECO:0007669"/>
    <property type="project" value="TreeGrafter"/>
</dbReference>
<protein>
    <recommendedName>
        <fullName evidence="6">RING-type domain-containing protein</fullName>
    </recommendedName>
</protein>
<keyword evidence="2 4" id="KW-0863">Zinc-finger</keyword>
<dbReference type="OrthoDB" id="1305878at2759"/>
<dbReference type="Gene3D" id="1.25.40.10">
    <property type="entry name" value="Tetratricopeptide repeat domain"/>
    <property type="match status" value="1"/>
</dbReference>
<dbReference type="PROSITE" id="PS50089">
    <property type="entry name" value="ZF_RING_2"/>
    <property type="match status" value="1"/>
</dbReference>
<evidence type="ECO:0000313" key="7">
    <source>
        <dbReference type="EMBL" id="PIN03616.1"/>
    </source>
</evidence>
<evidence type="ECO:0000256" key="4">
    <source>
        <dbReference type="PROSITE-ProRule" id="PRU00175"/>
    </source>
</evidence>
<dbReference type="Pfam" id="PF13181">
    <property type="entry name" value="TPR_8"/>
    <property type="match status" value="1"/>
</dbReference>
<evidence type="ECO:0000256" key="2">
    <source>
        <dbReference type="ARBA" id="ARBA00022771"/>
    </source>
</evidence>
<dbReference type="InterPro" id="IPR013083">
    <property type="entry name" value="Znf_RING/FYVE/PHD"/>
</dbReference>
<dbReference type="GO" id="GO:0005737">
    <property type="term" value="C:cytoplasm"/>
    <property type="evidence" value="ECO:0007669"/>
    <property type="project" value="UniProtKB-ARBA"/>
</dbReference>